<dbReference type="HOGENOM" id="CLU_2631887_0_0_9"/>
<reference evidence="2 3" key="1">
    <citation type="submission" date="2009-01" db="EMBL/GenBank/DDBJ databases">
        <title>Complete sequence of Clostridium cellulolyticum H10.</title>
        <authorList>
            <consortium name="US DOE Joint Genome Institute"/>
            <person name="Lucas S."/>
            <person name="Copeland A."/>
            <person name="Lapidus A."/>
            <person name="Glavina del Rio T."/>
            <person name="Dalin E."/>
            <person name="Tice H."/>
            <person name="Bruce D."/>
            <person name="Goodwin L."/>
            <person name="Pitluck S."/>
            <person name="Chertkov O."/>
            <person name="Saunders E."/>
            <person name="Brettin T."/>
            <person name="Detter J.C."/>
            <person name="Han C."/>
            <person name="Larimer F."/>
            <person name="Land M."/>
            <person name="Hauser L."/>
            <person name="Kyrpides N."/>
            <person name="Ivanova N."/>
            <person name="Zhou J."/>
            <person name="Richardson P."/>
        </authorList>
    </citation>
    <scope>NUCLEOTIDE SEQUENCE [LARGE SCALE GENOMIC DNA]</scope>
    <source>
        <strain evidence="3">ATCC 35319 / DSM 5812 / JCM 6584 / H10</strain>
        <strain evidence="2">H10</strain>
    </source>
</reference>
<dbReference type="RefSeq" id="WP_015926397.1">
    <property type="nucleotide sequence ID" value="NC_011898.1"/>
</dbReference>
<dbReference type="STRING" id="394503.Ccel_3046"/>
<dbReference type="AlphaFoldDB" id="B8I126"/>
<dbReference type="EMBL" id="CP001348">
    <property type="protein sequence ID" value="ACL77582.1"/>
    <property type="molecule type" value="Genomic_DNA"/>
</dbReference>
<gene>
    <name evidence="1" type="ordered locus">Ccel_3046</name>
    <name evidence="2" type="ordered locus">Ccel_3293</name>
</gene>
<dbReference type="Proteomes" id="UP000001349">
    <property type="component" value="Chromosome"/>
</dbReference>
<dbReference type="KEGG" id="cce:Ccel_3293"/>
<accession>B8I126</accession>
<organism evidence="2 3">
    <name type="scientific">Ruminiclostridium cellulolyticum (strain ATCC 35319 / DSM 5812 / JCM 6584 / H10)</name>
    <name type="common">Clostridium cellulolyticum</name>
    <dbReference type="NCBI Taxonomy" id="394503"/>
    <lineage>
        <taxon>Bacteria</taxon>
        <taxon>Bacillati</taxon>
        <taxon>Bacillota</taxon>
        <taxon>Clostridia</taxon>
        <taxon>Eubacteriales</taxon>
        <taxon>Oscillospiraceae</taxon>
        <taxon>Ruminiclostridium</taxon>
    </lineage>
</organism>
<name>B8I126_RUMCH</name>
<evidence type="ECO:0000313" key="1">
    <source>
        <dbReference type="EMBL" id="ACL77338.1"/>
    </source>
</evidence>
<dbReference type="KEGG" id="cce:Ccel_3046"/>
<proteinExistence type="predicted"/>
<dbReference type="EMBL" id="CP001348">
    <property type="protein sequence ID" value="ACL77338.1"/>
    <property type="molecule type" value="Genomic_DNA"/>
</dbReference>
<keyword evidence="3" id="KW-1185">Reference proteome</keyword>
<protein>
    <submittedName>
        <fullName evidence="2">Uncharacterized protein</fullName>
    </submittedName>
</protein>
<evidence type="ECO:0000313" key="3">
    <source>
        <dbReference type="Proteomes" id="UP000001349"/>
    </source>
</evidence>
<evidence type="ECO:0000313" key="2">
    <source>
        <dbReference type="EMBL" id="ACL77582.1"/>
    </source>
</evidence>
<sequence>MLIHINGNIYEGDRQYADAILKVAKEKYKKERSNAIYGVEKNDMLEMKRETFLSSKLMQEKAAEYRKAGFKVYSVSR</sequence>